<dbReference type="EMBL" id="LQYN01000102">
    <property type="protein sequence ID" value="KYC94286.1"/>
    <property type="molecule type" value="Genomic_DNA"/>
</dbReference>
<keyword evidence="2" id="KW-1185">Reference proteome</keyword>
<organism evidence="1 2">
    <name type="scientific">Heyndrickxia sporothermodurans</name>
    <dbReference type="NCBI Taxonomy" id="46224"/>
    <lineage>
        <taxon>Bacteria</taxon>
        <taxon>Bacillati</taxon>
        <taxon>Bacillota</taxon>
        <taxon>Bacilli</taxon>
        <taxon>Bacillales</taxon>
        <taxon>Bacillaceae</taxon>
        <taxon>Heyndrickxia</taxon>
    </lineage>
</organism>
<sequence length="37" mass="4268">MNRDGYGGVDWNTSTSPSKINPKFIHFDFLILLLQNQ</sequence>
<protein>
    <submittedName>
        <fullName evidence="1">Uncharacterized protein</fullName>
    </submittedName>
</protein>
<proteinExistence type="predicted"/>
<evidence type="ECO:0000313" key="2">
    <source>
        <dbReference type="Proteomes" id="UP000075666"/>
    </source>
</evidence>
<name>A0A150KNQ8_9BACI</name>
<dbReference type="Proteomes" id="UP000075666">
    <property type="component" value="Unassembled WGS sequence"/>
</dbReference>
<comment type="caution">
    <text evidence="1">The sequence shown here is derived from an EMBL/GenBank/DDBJ whole genome shotgun (WGS) entry which is preliminary data.</text>
</comment>
<dbReference type="STRING" id="46224.B4102_3637"/>
<reference evidence="1 2" key="1">
    <citation type="submission" date="2016-01" db="EMBL/GenBank/DDBJ databases">
        <title>Genome Sequences of Twelve Sporeforming Bacillus Species Isolated from Foods.</title>
        <authorList>
            <person name="Berendsen E.M."/>
            <person name="Wells-Bennik M.H."/>
            <person name="Krawcyk A.O."/>
            <person name="De Jong A."/>
            <person name="Holsappel S."/>
            <person name="Eijlander R.T."/>
            <person name="Kuipers O.P."/>
        </authorList>
    </citation>
    <scope>NUCLEOTIDE SEQUENCE [LARGE SCALE GENOMIC DNA]</scope>
    <source>
        <strain evidence="1 2">B4102</strain>
    </source>
</reference>
<gene>
    <name evidence="1" type="ORF">B4102_3637</name>
</gene>
<dbReference type="PATRIC" id="fig|46224.3.peg.317"/>
<dbReference type="AlphaFoldDB" id="A0A150KNQ8"/>
<evidence type="ECO:0000313" key="1">
    <source>
        <dbReference type="EMBL" id="KYC94286.1"/>
    </source>
</evidence>
<accession>A0A150KNQ8</accession>